<dbReference type="RefSeq" id="WP_249282891.1">
    <property type="nucleotide sequence ID" value="NZ_JACRST010000010.1"/>
</dbReference>
<protein>
    <submittedName>
        <fullName evidence="1">Uncharacterized protein</fullName>
    </submittedName>
</protein>
<sequence length="92" mass="10722">MNEKKKDGAGLGRYRLWGLFLWGRGCAKRLTTFFDKPLDFLEKIAYNKREAQKAQGRPGSRSFRALHMRDQLIHRGDSRALQPTLYNIFPPL</sequence>
<gene>
    <name evidence="1" type="ORF">H8711_07680</name>
</gene>
<accession>A0A926I4T5</accession>
<proteinExistence type="predicted"/>
<dbReference type="Proteomes" id="UP000653127">
    <property type="component" value="Unassembled WGS sequence"/>
</dbReference>
<evidence type="ECO:0000313" key="2">
    <source>
        <dbReference type="Proteomes" id="UP000653127"/>
    </source>
</evidence>
<dbReference type="EMBL" id="JACRST010000010">
    <property type="protein sequence ID" value="MBC8546813.1"/>
    <property type="molecule type" value="Genomic_DNA"/>
</dbReference>
<keyword evidence="2" id="KW-1185">Reference proteome</keyword>
<comment type="caution">
    <text evidence="1">The sequence shown here is derived from an EMBL/GenBank/DDBJ whole genome shotgun (WGS) entry which is preliminary data.</text>
</comment>
<reference evidence="1" key="1">
    <citation type="submission" date="2020-08" db="EMBL/GenBank/DDBJ databases">
        <title>Genome public.</title>
        <authorList>
            <person name="Liu C."/>
            <person name="Sun Q."/>
        </authorList>
    </citation>
    <scope>NUCLEOTIDE SEQUENCE</scope>
    <source>
        <strain evidence="1">NSJ-31</strain>
    </source>
</reference>
<organism evidence="1 2">
    <name type="scientific">Ligaoa zhengdingensis</name>
    <dbReference type="NCBI Taxonomy" id="2763658"/>
    <lineage>
        <taxon>Bacteria</taxon>
        <taxon>Bacillati</taxon>
        <taxon>Bacillota</taxon>
        <taxon>Clostridia</taxon>
        <taxon>Eubacteriales</taxon>
        <taxon>Oscillospiraceae</taxon>
        <taxon>Ligaoa</taxon>
    </lineage>
</organism>
<dbReference type="AlphaFoldDB" id="A0A926I4T5"/>
<name>A0A926I4T5_9FIRM</name>
<evidence type="ECO:0000313" key="1">
    <source>
        <dbReference type="EMBL" id="MBC8546813.1"/>
    </source>
</evidence>